<evidence type="ECO:0000256" key="1">
    <source>
        <dbReference type="ARBA" id="ARBA00023002"/>
    </source>
</evidence>
<evidence type="ECO:0000259" key="3">
    <source>
        <dbReference type="Pfam" id="PF01370"/>
    </source>
</evidence>
<evidence type="ECO:0000256" key="2">
    <source>
        <dbReference type="ARBA" id="ARBA00023445"/>
    </source>
</evidence>
<dbReference type="SUPFAM" id="SSF51735">
    <property type="entry name" value="NAD(P)-binding Rossmann-fold domains"/>
    <property type="match status" value="1"/>
</dbReference>
<dbReference type="PANTHER" id="PTHR10366:SF562">
    <property type="entry name" value="ALDEHYDE REDUCTASE II (AFU_ORTHOLOGUE AFUA_1G11360)"/>
    <property type="match status" value="1"/>
</dbReference>
<evidence type="ECO:0000313" key="4">
    <source>
        <dbReference type="EMBL" id="RSL47184.1"/>
    </source>
</evidence>
<keyword evidence="1" id="KW-0560">Oxidoreductase</keyword>
<keyword evidence="5" id="KW-1185">Reference proteome</keyword>
<comment type="caution">
    <text evidence="4">The sequence shown here is derived from an EMBL/GenBank/DDBJ whole genome shotgun (WGS) entry which is preliminary data.</text>
</comment>
<dbReference type="AlphaFoldDB" id="A0A428P2D4"/>
<evidence type="ECO:0000313" key="5">
    <source>
        <dbReference type="Proteomes" id="UP000287972"/>
    </source>
</evidence>
<dbReference type="Gene3D" id="3.40.50.720">
    <property type="entry name" value="NAD(P)-binding Rossmann-like Domain"/>
    <property type="match status" value="1"/>
</dbReference>
<sequence length="348" mass="38401">MLPLPNGHYAIPKGSTVLVTGVNGLIGSHVASEFLERGYNARGTMRDKSKSAWIQDLFVKQYGQDRFTLFPVIDLALPDAFEEAVKGVAAVVHVASPLDWGTSTESLITDAVAGAMNALKASNKQPSVKRFVLTSSSVAAVLPRPEVEGIVVTENTWNDEAVVAAQRSSPPAHWYVAYAGSKTEAERAVWDFYYKDQSCRSDLVVNTVLPSTNFGKSLDPANQGHPSTSSFIQSLWNGTDLERLKNIPPQYFVDVQDTAKLHVAGTIFSNVQGERLFAWAEPWNFDIILAILRRQNPNKTFIKDFKSGRDLSDVEKPRSRSIQLLKRLGKSSFTSLEDSVRLNSQDLD</sequence>
<comment type="similarity">
    <text evidence="2">Belongs to the NAD(P)-dependent epimerase/dehydratase family. Dihydroflavonol-4-reductase subfamily.</text>
</comment>
<proteinExistence type="inferred from homology"/>
<organism evidence="4 5">
    <name type="scientific">Fusarium floridanum</name>
    <dbReference type="NCBI Taxonomy" id="1325733"/>
    <lineage>
        <taxon>Eukaryota</taxon>
        <taxon>Fungi</taxon>
        <taxon>Dikarya</taxon>
        <taxon>Ascomycota</taxon>
        <taxon>Pezizomycotina</taxon>
        <taxon>Sordariomycetes</taxon>
        <taxon>Hypocreomycetidae</taxon>
        <taxon>Hypocreales</taxon>
        <taxon>Nectriaceae</taxon>
        <taxon>Fusarium</taxon>
        <taxon>Fusarium solani species complex</taxon>
    </lineage>
</organism>
<dbReference type="GO" id="GO:0016616">
    <property type="term" value="F:oxidoreductase activity, acting on the CH-OH group of donors, NAD or NADP as acceptor"/>
    <property type="evidence" value="ECO:0007669"/>
    <property type="project" value="TreeGrafter"/>
</dbReference>
<dbReference type="InterPro" id="IPR050425">
    <property type="entry name" value="NAD(P)_dehydrat-like"/>
</dbReference>
<accession>A0A428P2D4</accession>
<dbReference type="Pfam" id="PF01370">
    <property type="entry name" value="Epimerase"/>
    <property type="match status" value="1"/>
</dbReference>
<name>A0A428P2D4_9HYPO</name>
<feature type="domain" description="NAD-dependent epimerase/dehydratase" evidence="3">
    <location>
        <begin position="17"/>
        <end position="263"/>
    </location>
</feature>
<gene>
    <name evidence="4" type="ORF">CEP51_015811</name>
</gene>
<dbReference type="PANTHER" id="PTHR10366">
    <property type="entry name" value="NAD DEPENDENT EPIMERASE/DEHYDRATASE"/>
    <property type="match status" value="1"/>
</dbReference>
<protein>
    <recommendedName>
        <fullName evidence="3">NAD-dependent epimerase/dehydratase domain-containing protein</fullName>
    </recommendedName>
</protein>
<dbReference type="InterPro" id="IPR036291">
    <property type="entry name" value="NAD(P)-bd_dom_sf"/>
</dbReference>
<reference evidence="4 5" key="1">
    <citation type="submission" date="2017-06" db="EMBL/GenBank/DDBJ databases">
        <title>Comparative genomic analysis of Ambrosia Fusariam Clade fungi.</title>
        <authorList>
            <person name="Stajich J.E."/>
            <person name="Carrillo J."/>
            <person name="Kijimoto T."/>
            <person name="Eskalen A."/>
            <person name="O'Donnell K."/>
            <person name="Kasson M."/>
        </authorList>
    </citation>
    <scope>NUCLEOTIDE SEQUENCE [LARGE SCALE GENOMIC DNA]</scope>
    <source>
        <strain evidence="4 5">NRRL62606</strain>
    </source>
</reference>
<dbReference type="InterPro" id="IPR001509">
    <property type="entry name" value="Epimerase_deHydtase"/>
</dbReference>
<dbReference type="EMBL" id="NKCL01000929">
    <property type="protein sequence ID" value="RSL47184.1"/>
    <property type="molecule type" value="Genomic_DNA"/>
</dbReference>
<dbReference type="Proteomes" id="UP000287972">
    <property type="component" value="Unassembled WGS sequence"/>
</dbReference>